<reference evidence="3" key="1">
    <citation type="submission" date="2017-02" db="EMBL/GenBank/DDBJ databases">
        <authorList>
            <person name="Varghese N."/>
            <person name="Submissions S."/>
        </authorList>
    </citation>
    <scope>NUCLEOTIDE SEQUENCE [LARGE SCALE GENOMIC DNA]</scope>
    <source>
        <strain evidence="3">ATCC BAA-73</strain>
    </source>
</reference>
<dbReference type="STRING" id="142842.SAMN02745118_01873"/>
<feature type="transmembrane region" description="Helical" evidence="1">
    <location>
        <begin position="266"/>
        <end position="286"/>
    </location>
</feature>
<feature type="transmembrane region" description="Helical" evidence="1">
    <location>
        <begin position="209"/>
        <end position="227"/>
    </location>
</feature>
<dbReference type="PANTHER" id="PTHR41324">
    <property type="entry name" value="MEMBRANE PROTEIN-RELATED"/>
    <property type="match status" value="1"/>
</dbReference>
<dbReference type="RefSeq" id="WP_159442928.1">
    <property type="nucleotide sequence ID" value="NZ_FUWM01000015.1"/>
</dbReference>
<feature type="transmembrane region" description="Helical" evidence="1">
    <location>
        <begin position="104"/>
        <end position="126"/>
    </location>
</feature>
<accession>A0A1T4NNG6</accession>
<evidence type="ECO:0000313" key="3">
    <source>
        <dbReference type="Proteomes" id="UP000190625"/>
    </source>
</evidence>
<dbReference type="Gene3D" id="1.10.1760.20">
    <property type="match status" value="1"/>
</dbReference>
<feature type="transmembrane region" description="Helical" evidence="1">
    <location>
        <begin position="9"/>
        <end position="27"/>
    </location>
</feature>
<dbReference type="Proteomes" id="UP000190625">
    <property type="component" value="Unassembled WGS sequence"/>
</dbReference>
<dbReference type="AlphaFoldDB" id="A0A1T4NNG6"/>
<evidence type="ECO:0000313" key="2">
    <source>
        <dbReference type="EMBL" id="SJZ80831.1"/>
    </source>
</evidence>
<organism evidence="2 3">
    <name type="scientific">Selenihalanaerobacter shriftii</name>
    <dbReference type="NCBI Taxonomy" id="142842"/>
    <lineage>
        <taxon>Bacteria</taxon>
        <taxon>Bacillati</taxon>
        <taxon>Bacillota</taxon>
        <taxon>Clostridia</taxon>
        <taxon>Halanaerobiales</taxon>
        <taxon>Halobacteroidaceae</taxon>
        <taxon>Selenihalanaerobacter</taxon>
    </lineage>
</organism>
<dbReference type="Pfam" id="PF09991">
    <property type="entry name" value="DUF2232"/>
    <property type="match status" value="1"/>
</dbReference>
<evidence type="ECO:0000256" key="1">
    <source>
        <dbReference type="SAM" id="Phobius"/>
    </source>
</evidence>
<gene>
    <name evidence="2" type="ORF">SAMN02745118_01873</name>
</gene>
<dbReference type="PANTHER" id="PTHR41324:SF1">
    <property type="entry name" value="DUF2232 DOMAIN-CONTAINING PROTEIN"/>
    <property type="match status" value="1"/>
</dbReference>
<dbReference type="EMBL" id="FUWM01000015">
    <property type="protein sequence ID" value="SJZ80831.1"/>
    <property type="molecule type" value="Genomic_DNA"/>
</dbReference>
<sequence>MAKFETKALVEGALFSAITVVLSLFGFYLPPPFGIAIILTLPVPIIILGVRQGSKTSILSTIISAIILGIIVNPFMVLIVLLSFGLTGVVLGAAFEENFSPFKIIAVSIVTSILSTILIIGVNLYFLDFDVTNAFNTALEQYKQLGLDQATMKQLETIINDMQKMFKIFFPSIILAASSVKGLINYYIALPVLNRLGYDFDTPTPFARWRLPKYIILGYILGILLISNSFGKNIYFIFNFVYLIQGLAVAAHYLKRLNISNVVQKVILFILAIIPINQILAFVGILDQWFDFRKLED</sequence>
<proteinExistence type="predicted"/>
<keyword evidence="1" id="KW-1133">Transmembrane helix</keyword>
<feature type="transmembrane region" description="Helical" evidence="1">
    <location>
        <begin position="62"/>
        <end position="84"/>
    </location>
</feature>
<feature type="transmembrane region" description="Helical" evidence="1">
    <location>
        <begin position="168"/>
        <end position="189"/>
    </location>
</feature>
<feature type="transmembrane region" description="Helical" evidence="1">
    <location>
        <begin position="234"/>
        <end position="254"/>
    </location>
</feature>
<keyword evidence="3" id="KW-1185">Reference proteome</keyword>
<dbReference type="InterPro" id="IPR018710">
    <property type="entry name" value="DUF2232"/>
</dbReference>
<dbReference type="OrthoDB" id="1726902at2"/>
<feature type="transmembrane region" description="Helical" evidence="1">
    <location>
        <begin position="33"/>
        <end position="50"/>
    </location>
</feature>
<keyword evidence="1" id="KW-0812">Transmembrane</keyword>
<name>A0A1T4NNG6_9FIRM</name>
<protein>
    <submittedName>
        <fullName evidence="2">Uncharacterized conserved protein YybS, DUF2232 family</fullName>
    </submittedName>
</protein>
<keyword evidence="1" id="KW-0472">Membrane</keyword>